<reference evidence="1 2" key="1">
    <citation type="submission" date="2023-09" db="EMBL/GenBank/DDBJ databases">
        <title>Genomes of two closely related lineages of the louse Polyplax serrata with different host specificities.</title>
        <authorList>
            <person name="Martinu J."/>
            <person name="Tarabai H."/>
            <person name="Stefka J."/>
            <person name="Hypsa V."/>
        </authorList>
    </citation>
    <scope>NUCLEOTIDE SEQUENCE [LARGE SCALE GENOMIC DNA]</scope>
    <source>
        <strain evidence="1">98ZLc_SE</strain>
    </source>
</reference>
<gene>
    <name evidence="1" type="ORF">RUM44_007387</name>
</gene>
<comment type="caution">
    <text evidence="1">The sequence shown here is derived from an EMBL/GenBank/DDBJ whole genome shotgun (WGS) entry which is preliminary data.</text>
</comment>
<accession>A0ABR1B0L3</accession>
<dbReference type="EMBL" id="JAWJWF010000005">
    <property type="protein sequence ID" value="KAK6632346.1"/>
    <property type="molecule type" value="Genomic_DNA"/>
</dbReference>
<proteinExistence type="predicted"/>
<name>A0ABR1B0L3_POLSC</name>
<organism evidence="1 2">
    <name type="scientific">Polyplax serrata</name>
    <name type="common">Common mouse louse</name>
    <dbReference type="NCBI Taxonomy" id="468196"/>
    <lineage>
        <taxon>Eukaryota</taxon>
        <taxon>Metazoa</taxon>
        <taxon>Ecdysozoa</taxon>
        <taxon>Arthropoda</taxon>
        <taxon>Hexapoda</taxon>
        <taxon>Insecta</taxon>
        <taxon>Pterygota</taxon>
        <taxon>Neoptera</taxon>
        <taxon>Paraneoptera</taxon>
        <taxon>Psocodea</taxon>
        <taxon>Troctomorpha</taxon>
        <taxon>Phthiraptera</taxon>
        <taxon>Anoplura</taxon>
        <taxon>Polyplacidae</taxon>
        <taxon>Polyplax</taxon>
    </lineage>
</organism>
<keyword evidence="2" id="KW-1185">Reference proteome</keyword>
<evidence type="ECO:0000313" key="2">
    <source>
        <dbReference type="Proteomes" id="UP001359485"/>
    </source>
</evidence>
<protein>
    <submittedName>
        <fullName evidence="1">Uncharacterized protein</fullName>
    </submittedName>
</protein>
<evidence type="ECO:0000313" key="1">
    <source>
        <dbReference type="EMBL" id="KAK6632346.1"/>
    </source>
</evidence>
<dbReference type="Proteomes" id="UP001359485">
    <property type="component" value="Unassembled WGS sequence"/>
</dbReference>
<sequence>MLSAIPEPTNLLLEPLVDGCSIYWHEALTSRHVQEICMYCMDRHEVVLCGAHPFGGPAGQEDITISVESFDGKGLRPEVRESVRNPLQEFCRLRWDPRGIKTFKKILIPPRSFKGRKPILPIAVDLKNRSSAFFFLFPQPLAN</sequence>